<name>A0ABQ3BWX6_9FLAO</name>
<evidence type="ECO:0000256" key="2">
    <source>
        <dbReference type="ARBA" id="ARBA00023136"/>
    </source>
</evidence>
<dbReference type="SUPFAM" id="SSF56935">
    <property type="entry name" value="Porins"/>
    <property type="match status" value="1"/>
</dbReference>
<dbReference type="InterPro" id="IPR036942">
    <property type="entry name" value="Beta-barrel_TonB_sf"/>
</dbReference>
<dbReference type="InterPro" id="IPR041700">
    <property type="entry name" value="OMP_b-brl_3"/>
</dbReference>
<dbReference type="Pfam" id="PF13715">
    <property type="entry name" value="CarbopepD_reg_2"/>
    <property type="match status" value="1"/>
</dbReference>
<comment type="caution">
    <text evidence="6">The sequence shown here is derived from an EMBL/GenBank/DDBJ whole genome shotgun (WGS) entry which is preliminary data.</text>
</comment>
<gene>
    <name evidence="6" type="ORF">GCM10008088_21760</name>
</gene>
<organism evidence="6 7">
    <name type="scientific">Mesonia mobilis</name>
    <dbReference type="NCBI Taxonomy" id="369791"/>
    <lineage>
        <taxon>Bacteria</taxon>
        <taxon>Pseudomonadati</taxon>
        <taxon>Bacteroidota</taxon>
        <taxon>Flavobacteriia</taxon>
        <taxon>Flavobacteriales</taxon>
        <taxon>Flavobacteriaceae</taxon>
        <taxon>Mesonia</taxon>
    </lineage>
</organism>
<keyword evidence="4" id="KW-0732">Signal</keyword>
<keyword evidence="6" id="KW-0675">Receptor</keyword>
<dbReference type="RefSeq" id="WP_051191344.1">
    <property type="nucleotide sequence ID" value="NZ_BMWY01000006.1"/>
</dbReference>
<evidence type="ECO:0000313" key="7">
    <source>
        <dbReference type="Proteomes" id="UP000615593"/>
    </source>
</evidence>
<feature type="chain" id="PRO_5046929775" evidence="4">
    <location>
        <begin position="20"/>
        <end position="800"/>
    </location>
</feature>
<evidence type="ECO:0000256" key="3">
    <source>
        <dbReference type="ARBA" id="ARBA00023237"/>
    </source>
</evidence>
<evidence type="ECO:0000256" key="1">
    <source>
        <dbReference type="ARBA" id="ARBA00004442"/>
    </source>
</evidence>
<dbReference type="GeneID" id="94369840"/>
<dbReference type="EMBL" id="BMWY01000006">
    <property type="protein sequence ID" value="GGZ59925.1"/>
    <property type="molecule type" value="Genomic_DNA"/>
</dbReference>
<dbReference type="PANTHER" id="PTHR40980">
    <property type="entry name" value="PLUG DOMAIN-CONTAINING PROTEIN"/>
    <property type="match status" value="1"/>
</dbReference>
<accession>A0ABQ3BWX6</accession>
<feature type="domain" description="Outer membrane protein beta-barrel" evidence="5">
    <location>
        <begin position="372"/>
        <end position="778"/>
    </location>
</feature>
<keyword evidence="7" id="KW-1185">Reference proteome</keyword>
<dbReference type="PANTHER" id="PTHR40980:SF4">
    <property type="entry name" value="TONB-DEPENDENT RECEPTOR-LIKE BETA-BARREL DOMAIN-CONTAINING PROTEIN"/>
    <property type="match status" value="1"/>
</dbReference>
<dbReference type="Proteomes" id="UP000615593">
    <property type="component" value="Unassembled WGS sequence"/>
</dbReference>
<proteinExistence type="predicted"/>
<evidence type="ECO:0000313" key="6">
    <source>
        <dbReference type="EMBL" id="GGZ59925.1"/>
    </source>
</evidence>
<comment type="subcellular location">
    <subcellularLocation>
        <location evidence="1">Cell outer membrane</location>
    </subcellularLocation>
</comment>
<feature type="signal peptide" evidence="4">
    <location>
        <begin position="1"/>
        <end position="19"/>
    </location>
</feature>
<keyword evidence="2" id="KW-0472">Membrane</keyword>
<evidence type="ECO:0000259" key="5">
    <source>
        <dbReference type="Pfam" id="PF14905"/>
    </source>
</evidence>
<keyword evidence="3" id="KW-0998">Cell outer membrane</keyword>
<dbReference type="SUPFAM" id="SSF49464">
    <property type="entry name" value="Carboxypeptidase regulatory domain-like"/>
    <property type="match status" value="1"/>
</dbReference>
<dbReference type="InterPro" id="IPR008969">
    <property type="entry name" value="CarboxyPept-like_regulatory"/>
</dbReference>
<reference evidence="7" key="1">
    <citation type="journal article" date="2019" name="Int. J. Syst. Evol. Microbiol.">
        <title>The Global Catalogue of Microorganisms (GCM) 10K type strain sequencing project: providing services to taxonomists for standard genome sequencing and annotation.</title>
        <authorList>
            <consortium name="The Broad Institute Genomics Platform"/>
            <consortium name="The Broad Institute Genome Sequencing Center for Infectious Disease"/>
            <person name="Wu L."/>
            <person name="Ma J."/>
        </authorList>
    </citation>
    <scope>NUCLEOTIDE SEQUENCE [LARGE SCALE GENOMIC DNA]</scope>
    <source>
        <strain evidence="7">KCTC 12708</strain>
    </source>
</reference>
<sequence length="800" mass="92246">MKSAFFLPILFLFPLVSSAQFEINGTILNKDSDAIAYANIALYQQQDSTFVEGTISDEKGDFSFSKINKGNYFLEASFMGYQKQREKLNVNKDLHLPAIILKVNSEYLDEVTLTSRKPEIRRASDRIIFDIENTSISSGNTWDAIRMAPGVITINDDLKIRNTTATIYINERKVDLTSDELKQLLESFSAEDVKQIEILRNPSAKYDAGDGPIINIVTTKMLVPGYKGSVNASYTQAIYAKYNLGMSHYYKNDKLNVLMNYSYSPSKKIKQDESYVNYINNENEVFNRWRTDFDRITRENSHQANVILDYKIDEKNAINFSANGVYSPDMSYNNEGRTRAYSPNFILDSTFTTEARLANDLTNLGYDLDFNHQFKSNTSLSVNLHSTYYDSQTIQMLFTDYFTPDDQLLDENNLATNSAQKINIYAGQADFETVFGSYNFSTGLKYSDINSESFLNFYELESDAAPFADQYLSDRFQYNEMVYAAYVSANKDWDKFSAQLGLRVEHTDREGRSMSLNEFNNRDYTEFFPSLYLNYKASENHSFGFDYGRKIDRPKYESLNPFRYFITENNFQSGNPALRAAISNQFNLNYTFKNKYSFDFYYRNNGQNVAQLVFQDNENLFLRSVQANVLESKSYGVDFFHGRSLKSWWYAQAVLSGFHEEETFLALESNLAEVTNDVNGFYAMFFNSIMISKEKAFSGNLTLFYLSDFIQGSYQVADSFNVSIGLKKKVWDRKGEISLFVSDIFNEFAPQLNSTYLNQDNGYYALPENRFVRVGFKYNFGNNGLKDNNRSIDAEERDRL</sequence>
<dbReference type="Gene3D" id="2.60.40.1120">
    <property type="entry name" value="Carboxypeptidase-like, regulatory domain"/>
    <property type="match status" value="1"/>
</dbReference>
<evidence type="ECO:0000256" key="4">
    <source>
        <dbReference type="SAM" id="SignalP"/>
    </source>
</evidence>
<dbReference type="Gene3D" id="2.40.170.20">
    <property type="entry name" value="TonB-dependent receptor, beta-barrel domain"/>
    <property type="match status" value="1"/>
</dbReference>
<dbReference type="Pfam" id="PF14905">
    <property type="entry name" value="OMP_b-brl_3"/>
    <property type="match status" value="1"/>
</dbReference>
<protein>
    <submittedName>
        <fullName evidence="6">TonB-dependent receptor</fullName>
    </submittedName>
</protein>